<organism evidence="11 12">
    <name type="scientific">Klebsormidium nitens</name>
    <name type="common">Green alga</name>
    <name type="synonym">Ulothrix nitens</name>
    <dbReference type="NCBI Taxonomy" id="105231"/>
    <lineage>
        <taxon>Eukaryota</taxon>
        <taxon>Viridiplantae</taxon>
        <taxon>Streptophyta</taxon>
        <taxon>Klebsormidiophyceae</taxon>
        <taxon>Klebsormidiales</taxon>
        <taxon>Klebsormidiaceae</taxon>
        <taxon>Klebsormidium</taxon>
    </lineage>
</organism>
<dbReference type="InterPro" id="IPR026258">
    <property type="entry name" value="SRP68"/>
</dbReference>
<comment type="subcellular location">
    <subcellularLocation>
        <location evidence="1">Cytoplasm</location>
    </subcellularLocation>
    <subcellularLocation>
        <location evidence="2">Nucleus</location>
        <location evidence="2">Nucleolus</location>
    </subcellularLocation>
</comment>
<evidence type="ECO:0000313" key="12">
    <source>
        <dbReference type="Proteomes" id="UP000054558"/>
    </source>
</evidence>
<keyword evidence="4" id="KW-0963">Cytoplasm</keyword>
<evidence type="ECO:0000256" key="2">
    <source>
        <dbReference type="ARBA" id="ARBA00004604"/>
    </source>
</evidence>
<protein>
    <recommendedName>
        <fullName evidence="9">Signal recognition particle subunit SRP68</fullName>
    </recommendedName>
</protein>
<dbReference type="GO" id="GO:0005786">
    <property type="term" value="C:signal recognition particle, endoplasmic reticulum targeting"/>
    <property type="evidence" value="ECO:0007669"/>
    <property type="project" value="UniProtKB-KW"/>
</dbReference>
<evidence type="ECO:0000256" key="8">
    <source>
        <dbReference type="ARBA" id="ARBA00023274"/>
    </source>
</evidence>
<dbReference type="GO" id="GO:0005730">
    <property type="term" value="C:nucleolus"/>
    <property type="evidence" value="ECO:0007669"/>
    <property type="project" value="UniProtKB-SubCell"/>
</dbReference>
<keyword evidence="7" id="KW-0539">Nucleus</keyword>
<dbReference type="PANTHER" id="PTHR12860">
    <property type="entry name" value="SIGNAL RECOGNITION PARTICLE 68 KDA PROTEIN"/>
    <property type="match status" value="1"/>
</dbReference>
<reference evidence="11 12" key="1">
    <citation type="journal article" date="2014" name="Nat. Commun.">
        <title>Klebsormidium flaccidum genome reveals primary factors for plant terrestrial adaptation.</title>
        <authorList>
            <person name="Hori K."/>
            <person name="Maruyama F."/>
            <person name="Fujisawa T."/>
            <person name="Togashi T."/>
            <person name="Yamamoto N."/>
            <person name="Seo M."/>
            <person name="Sato S."/>
            <person name="Yamada T."/>
            <person name="Mori H."/>
            <person name="Tajima N."/>
            <person name="Moriyama T."/>
            <person name="Ikeuchi M."/>
            <person name="Watanabe M."/>
            <person name="Wada H."/>
            <person name="Kobayashi K."/>
            <person name="Saito M."/>
            <person name="Masuda T."/>
            <person name="Sasaki-Sekimoto Y."/>
            <person name="Mashiguchi K."/>
            <person name="Awai K."/>
            <person name="Shimojima M."/>
            <person name="Masuda S."/>
            <person name="Iwai M."/>
            <person name="Nobusawa T."/>
            <person name="Narise T."/>
            <person name="Kondo S."/>
            <person name="Saito H."/>
            <person name="Sato R."/>
            <person name="Murakawa M."/>
            <person name="Ihara Y."/>
            <person name="Oshima-Yamada Y."/>
            <person name="Ohtaka K."/>
            <person name="Satoh M."/>
            <person name="Sonobe K."/>
            <person name="Ishii M."/>
            <person name="Ohtani R."/>
            <person name="Kanamori-Sato M."/>
            <person name="Honoki R."/>
            <person name="Miyazaki D."/>
            <person name="Mochizuki H."/>
            <person name="Umetsu J."/>
            <person name="Higashi K."/>
            <person name="Shibata D."/>
            <person name="Kamiya Y."/>
            <person name="Sato N."/>
            <person name="Nakamura Y."/>
            <person name="Tabata S."/>
            <person name="Ida S."/>
            <person name="Kurokawa K."/>
            <person name="Ohta H."/>
        </authorList>
    </citation>
    <scope>NUCLEOTIDE SEQUENCE [LARGE SCALE GENOMIC DNA]</scope>
    <source>
        <strain evidence="11 12">NIES-2285</strain>
    </source>
</reference>
<keyword evidence="5" id="KW-0694">RNA-binding</keyword>
<dbReference type="Pfam" id="PF16969">
    <property type="entry name" value="SRP68"/>
    <property type="match status" value="1"/>
</dbReference>
<evidence type="ECO:0000256" key="1">
    <source>
        <dbReference type="ARBA" id="ARBA00004496"/>
    </source>
</evidence>
<evidence type="ECO:0000256" key="7">
    <source>
        <dbReference type="ARBA" id="ARBA00023242"/>
    </source>
</evidence>
<feature type="region of interest" description="Disordered" evidence="10">
    <location>
        <begin position="1"/>
        <end position="21"/>
    </location>
</feature>
<evidence type="ECO:0000313" key="11">
    <source>
        <dbReference type="EMBL" id="GAQ88918.1"/>
    </source>
</evidence>
<dbReference type="AlphaFoldDB" id="A0A1Y1ILC9"/>
<evidence type="ECO:0000256" key="9">
    <source>
        <dbReference type="ARBA" id="ARBA00029498"/>
    </source>
</evidence>
<evidence type="ECO:0000256" key="3">
    <source>
        <dbReference type="ARBA" id="ARBA00009352"/>
    </source>
</evidence>
<proteinExistence type="inferred from homology"/>
<dbReference type="GO" id="GO:0008312">
    <property type="term" value="F:7S RNA binding"/>
    <property type="evidence" value="ECO:0007669"/>
    <property type="project" value="InterPro"/>
</dbReference>
<dbReference type="GO" id="GO:0005047">
    <property type="term" value="F:signal recognition particle binding"/>
    <property type="evidence" value="ECO:0007669"/>
    <property type="project" value="InterPro"/>
</dbReference>
<evidence type="ECO:0000256" key="6">
    <source>
        <dbReference type="ARBA" id="ARBA00023135"/>
    </source>
</evidence>
<keyword evidence="8" id="KW-0687">Ribonucleoprotein</keyword>
<dbReference type="STRING" id="105231.A0A1Y1ILC9"/>
<evidence type="ECO:0000256" key="10">
    <source>
        <dbReference type="SAM" id="MobiDB-lite"/>
    </source>
</evidence>
<sequence length="92" mass="10751">MASAEAMEVDEQSTDNAEEKSLPPISFGILQLIKVAQKQHGLRHKDYQRYRQYCMRRLRRLYKSLKFLHGRGTHKTYPKGKEVTAAMVTEVR</sequence>
<keyword evidence="12" id="KW-1185">Reference proteome</keyword>
<comment type="similarity">
    <text evidence="3">Belongs to the SRP68 family.</text>
</comment>
<keyword evidence="6" id="KW-0733">Signal recognition particle</keyword>
<name>A0A1Y1ILC9_KLENI</name>
<gene>
    <name evidence="11" type="ORF">KFL_004690100</name>
</gene>
<dbReference type="EMBL" id="DF237418">
    <property type="protein sequence ID" value="GAQ88918.1"/>
    <property type="molecule type" value="Genomic_DNA"/>
</dbReference>
<dbReference type="GO" id="GO:0006614">
    <property type="term" value="P:SRP-dependent cotranslational protein targeting to membrane"/>
    <property type="evidence" value="ECO:0007669"/>
    <property type="project" value="InterPro"/>
</dbReference>
<dbReference type="GO" id="GO:0030942">
    <property type="term" value="F:endoplasmic reticulum signal peptide binding"/>
    <property type="evidence" value="ECO:0007669"/>
    <property type="project" value="InterPro"/>
</dbReference>
<accession>A0A1Y1ILC9</accession>
<dbReference type="Proteomes" id="UP000054558">
    <property type="component" value="Unassembled WGS sequence"/>
</dbReference>
<dbReference type="InterPro" id="IPR038253">
    <property type="entry name" value="SRP68_N_sf"/>
</dbReference>
<evidence type="ECO:0000256" key="5">
    <source>
        <dbReference type="ARBA" id="ARBA00022884"/>
    </source>
</evidence>
<evidence type="ECO:0000256" key="4">
    <source>
        <dbReference type="ARBA" id="ARBA00022490"/>
    </source>
</evidence>
<dbReference type="OrthoDB" id="10255118at2759"/>
<dbReference type="PANTHER" id="PTHR12860:SF0">
    <property type="entry name" value="SIGNAL RECOGNITION PARTICLE SUBUNIT SRP68"/>
    <property type="match status" value="1"/>
</dbReference>
<dbReference type="Gene3D" id="1.10.3450.40">
    <property type="entry name" value="Signal recognition particle, SRP68 subunit, RNA-binding domain"/>
    <property type="match status" value="1"/>
</dbReference>